<evidence type="ECO:0000259" key="4">
    <source>
        <dbReference type="PROSITE" id="PS50238"/>
    </source>
</evidence>
<evidence type="ECO:0000313" key="7">
    <source>
        <dbReference type="Proteomes" id="UP000294847"/>
    </source>
</evidence>
<dbReference type="FunFam" id="1.10.555.10:FF:000041">
    <property type="entry name" value="Rho GTPase activator (Rgd1)"/>
    <property type="match status" value="1"/>
</dbReference>
<dbReference type="AlphaFoldDB" id="A0A4P7NTD6"/>
<organism evidence="6 7">
    <name type="scientific">Pyricularia oryzae</name>
    <name type="common">Rice blast fungus</name>
    <name type="synonym">Magnaporthe oryzae</name>
    <dbReference type="NCBI Taxonomy" id="318829"/>
    <lineage>
        <taxon>Eukaryota</taxon>
        <taxon>Fungi</taxon>
        <taxon>Dikarya</taxon>
        <taxon>Ascomycota</taxon>
        <taxon>Pezizomycotina</taxon>
        <taxon>Sordariomycetes</taxon>
        <taxon>Sordariomycetidae</taxon>
        <taxon>Magnaporthales</taxon>
        <taxon>Pyriculariaceae</taxon>
        <taxon>Pyricularia</taxon>
    </lineage>
</organism>
<evidence type="ECO:0000259" key="5">
    <source>
        <dbReference type="PROSITE" id="PS51741"/>
    </source>
</evidence>
<dbReference type="GO" id="GO:0005096">
    <property type="term" value="F:GTPase activator activity"/>
    <property type="evidence" value="ECO:0007669"/>
    <property type="project" value="UniProtKB-KW"/>
</dbReference>
<evidence type="ECO:0000256" key="3">
    <source>
        <dbReference type="SAM" id="MobiDB-lite"/>
    </source>
</evidence>
<feature type="domain" description="F-BAR" evidence="5">
    <location>
        <begin position="162"/>
        <end position="433"/>
    </location>
</feature>
<dbReference type="SMART" id="SM00324">
    <property type="entry name" value="RhoGAP"/>
    <property type="match status" value="1"/>
</dbReference>
<dbReference type="PROSITE" id="PS51741">
    <property type="entry name" value="F_BAR"/>
    <property type="match status" value="1"/>
</dbReference>
<sequence>MPANEAEEGLNNHDGNTRHAYHPNQRLKSWGRFKAVDMEQGAMHVVLQDTPRLALVAPGMESSIPSQTAIKPGFAGPEANRATERRRSSKFSHTKPAMATEVSQHPPEGLPHHPRDRTGSMSVGALASAAGAAPENGGGASQDGSARMSSPVPDAATSEIERQVQEVLSSEIGISTLLNRLKQTISSAKEFAQFLKKRAAIEEDHAYGMRKLCKTTQDMMQRPDHKQGSFSDAYHSMMMIHDKMAQNELQFSSSLQQMHDDLVELAAIAEKNRKGWKVNGLAAEQKVADMEASVRKLKAKLDSTADEYERVRTGDSSQKGAKMFGFKGPKSAAQHEDDLLRKVQALDQDFRSRVDMLQAEKSELINSTRPEAVKALQDIIKECDAGLALQIQKFASFNEKLLLSNGLSISPLRKEGDIKSLRDVVTAINNENDLSNYLAGHHRQLPSRAGELKYERHSVLGGGQSMAGALAGNQGPTPQPYGQPGAQCNMPQQQFNSGPAQQQSNNSPMGGVPPMAGAQRPSSRGHERNFSHGSLLSNPPISQQQQQQQQQQPQPARNSAQSAVPGQGFNGPPQLGALSFQQPTMPQMQPQSQPQPHQPQPQHNMGPVNPLMQHPPQHGNGGRPGSPGYGQGGRNQSPPHGASVRPVFGSSLNRLYERDGLAVPQVVYQCITAVDFYGLNVEGIYRLSGSVPHVNKLKNMFDTTSDSPSLDFRNPENFFHDVNSVAGLLKQFFRDLQDPLLTREHYSAFIEAAKNEDDIVRRDSMHAIINNLPDPNYATLRALALHLHRVMENSHVNRMNSQNLAIVFGPTLMGTGAHSDISDAGWQVRVVDTILINTLEIFDDD</sequence>
<dbReference type="SUPFAM" id="SSF103657">
    <property type="entry name" value="BAR/IMD domain-like"/>
    <property type="match status" value="1"/>
</dbReference>
<dbReference type="InterPro" id="IPR050729">
    <property type="entry name" value="Rho-GAP"/>
</dbReference>
<dbReference type="InterPro" id="IPR027267">
    <property type="entry name" value="AH/BAR_dom_sf"/>
</dbReference>
<dbReference type="Proteomes" id="UP000294847">
    <property type="component" value="Chromosome 7"/>
</dbReference>
<dbReference type="CDD" id="cd07652">
    <property type="entry name" value="F-BAR_Rgd1"/>
    <property type="match status" value="1"/>
</dbReference>
<reference evidence="6 7" key="1">
    <citation type="journal article" date="2019" name="Mol. Biol. Evol.">
        <title>Blast fungal genomes show frequent chromosomal changes, gene gains and losses, and effector gene turnover.</title>
        <authorList>
            <person name="Gomez Luciano L.B."/>
            <person name="Jason Tsai I."/>
            <person name="Chuma I."/>
            <person name="Tosa Y."/>
            <person name="Chen Y.H."/>
            <person name="Li J.Y."/>
            <person name="Li M.Y."/>
            <person name="Jade Lu M.Y."/>
            <person name="Nakayashiki H."/>
            <person name="Li W.H."/>
        </authorList>
    </citation>
    <scope>NUCLEOTIDE SEQUENCE [LARGE SCALE GENOMIC DNA]</scope>
    <source>
        <strain evidence="6">MZ5-1-6</strain>
    </source>
</reference>
<dbReference type="Pfam" id="PF00611">
    <property type="entry name" value="FCH"/>
    <property type="match status" value="1"/>
</dbReference>
<evidence type="ECO:0000256" key="2">
    <source>
        <dbReference type="PROSITE-ProRule" id="PRU01077"/>
    </source>
</evidence>
<dbReference type="PROSITE" id="PS50238">
    <property type="entry name" value="RHOGAP"/>
    <property type="match status" value="1"/>
</dbReference>
<dbReference type="PANTHER" id="PTHR23176:SF136">
    <property type="entry name" value="RHO GTPASE ACTIVATOR (RGD1)"/>
    <property type="match status" value="1"/>
</dbReference>
<feature type="compositionally biased region" description="Low complexity" evidence="3">
    <location>
        <begin position="581"/>
        <end position="603"/>
    </location>
</feature>
<dbReference type="InterPro" id="IPR008936">
    <property type="entry name" value="Rho_GTPase_activation_prot"/>
</dbReference>
<dbReference type="FunFam" id="1.20.1270.60:FF:000063">
    <property type="entry name" value="Rho GTPase activator"/>
    <property type="match status" value="1"/>
</dbReference>
<name>A0A4P7NTD6_PYROR</name>
<dbReference type="Pfam" id="PF00620">
    <property type="entry name" value="RhoGAP"/>
    <property type="match status" value="1"/>
</dbReference>
<dbReference type="Gene3D" id="1.10.555.10">
    <property type="entry name" value="Rho GTPase activation protein"/>
    <property type="match status" value="1"/>
</dbReference>
<feature type="compositionally biased region" description="Low complexity" evidence="3">
    <location>
        <begin position="119"/>
        <end position="135"/>
    </location>
</feature>
<dbReference type="EMBL" id="CP034210">
    <property type="protein sequence ID" value="QBZ65629.1"/>
    <property type="molecule type" value="Genomic_DNA"/>
</dbReference>
<dbReference type="GO" id="GO:0007165">
    <property type="term" value="P:signal transduction"/>
    <property type="evidence" value="ECO:0007669"/>
    <property type="project" value="InterPro"/>
</dbReference>
<dbReference type="InterPro" id="IPR031160">
    <property type="entry name" value="F_BAR_dom"/>
</dbReference>
<dbReference type="InterPro" id="IPR001060">
    <property type="entry name" value="FCH_dom"/>
</dbReference>
<proteinExistence type="predicted"/>
<dbReference type="GO" id="GO:0005938">
    <property type="term" value="C:cell cortex"/>
    <property type="evidence" value="ECO:0007669"/>
    <property type="project" value="UniProtKB-ARBA"/>
</dbReference>
<feature type="compositionally biased region" description="Polar residues" evidence="3">
    <location>
        <begin position="531"/>
        <end position="542"/>
    </location>
</feature>
<feature type="compositionally biased region" description="Gly residues" evidence="3">
    <location>
        <begin position="619"/>
        <end position="633"/>
    </location>
</feature>
<feature type="compositionally biased region" description="Polar residues" evidence="3">
    <location>
        <begin position="489"/>
        <end position="508"/>
    </location>
</feature>
<dbReference type="InterPro" id="IPR000198">
    <property type="entry name" value="RhoGAP_dom"/>
</dbReference>
<dbReference type="Gene3D" id="1.20.1270.60">
    <property type="entry name" value="Arfaptin homology (AH) domain/BAR domain"/>
    <property type="match status" value="1"/>
</dbReference>
<evidence type="ECO:0000313" key="6">
    <source>
        <dbReference type="EMBL" id="QBZ65629.1"/>
    </source>
</evidence>
<keyword evidence="1" id="KW-0343">GTPase activation</keyword>
<feature type="domain" description="Rho-GAP" evidence="4">
    <location>
        <begin position="650"/>
        <end position="842"/>
    </location>
</feature>
<protein>
    <recommendedName>
        <fullName evidence="8">Beta-chimaerin</fullName>
    </recommendedName>
</protein>
<feature type="compositionally biased region" description="Low complexity" evidence="3">
    <location>
        <begin position="472"/>
        <end position="487"/>
    </location>
</feature>
<dbReference type="PANTHER" id="PTHR23176">
    <property type="entry name" value="RHO/RAC/CDC GTPASE-ACTIVATING PROTEIN"/>
    <property type="match status" value="1"/>
</dbReference>
<feature type="region of interest" description="Disordered" evidence="3">
    <location>
        <begin position="1"/>
        <end position="23"/>
    </location>
</feature>
<dbReference type="SUPFAM" id="SSF48350">
    <property type="entry name" value="GTPase activation domain, GAP"/>
    <property type="match status" value="1"/>
</dbReference>
<feature type="region of interest" description="Disordered" evidence="3">
    <location>
        <begin position="64"/>
        <end position="158"/>
    </location>
</feature>
<dbReference type="SMART" id="SM00055">
    <property type="entry name" value="FCH"/>
    <property type="match status" value="1"/>
</dbReference>
<keyword evidence="2" id="KW-0175">Coiled coil</keyword>
<evidence type="ECO:0000256" key="1">
    <source>
        <dbReference type="ARBA" id="ARBA00022468"/>
    </source>
</evidence>
<gene>
    <name evidence="6" type="ORF">PoMZ_12592</name>
</gene>
<feature type="compositionally biased region" description="Low complexity" evidence="3">
    <location>
        <begin position="543"/>
        <end position="555"/>
    </location>
</feature>
<feature type="region of interest" description="Disordered" evidence="3">
    <location>
        <begin position="463"/>
        <end position="646"/>
    </location>
</feature>
<accession>A0A4P7NTD6</accession>
<evidence type="ECO:0008006" key="8">
    <source>
        <dbReference type="Google" id="ProtNLM"/>
    </source>
</evidence>